<reference evidence="2" key="1">
    <citation type="submission" date="2023-11" db="UniProtKB">
        <authorList>
            <consortium name="WormBaseParasite"/>
        </authorList>
    </citation>
    <scope>IDENTIFICATION</scope>
</reference>
<accession>A0AA84ZIV9</accession>
<protein>
    <submittedName>
        <fullName evidence="2">Uncharacterized protein</fullName>
    </submittedName>
</protein>
<proteinExistence type="predicted"/>
<evidence type="ECO:0000313" key="1">
    <source>
        <dbReference type="Proteomes" id="UP000050790"/>
    </source>
</evidence>
<dbReference type="Proteomes" id="UP000050790">
    <property type="component" value="Unassembled WGS sequence"/>
</dbReference>
<dbReference type="InterPro" id="IPR052443">
    <property type="entry name" value="E3_ubiq-ligase_RNF220-like"/>
</dbReference>
<organism evidence="1 2">
    <name type="scientific">Schistosoma margrebowiei</name>
    <dbReference type="NCBI Taxonomy" id="48269"/>
    <lineage>
        <taxon>Eukaryota</taxon>
        <taxon>Metazoa</taxon>
        <taxon>Spiralia</taxon>
        <taxon>Lophotrochozoa</taxon>
        <taxon>Platyhelminthes</taxon>
        <taxon>Trematoda</taxon>
        <taxon>Digenea</taxon>
        <taxon>Strigeidida</taxon>
        <taxon>Schistosomatoidea</taxon>
        <taxon>Schistosomatidae</taxon>
        <taxon>Schistosoma</taxon>
    </lineage>
</organism>
<dbReference type="AlphaFoldDB" id="A0AA84ZIV9"/>
<sequence length="330" mass="38732">MQELNDLKFLTNPNYFHCLSDLNKLDNYYQMNKSSVFNVNKHNQVNEDTPVTIFPSKYINSDEFFKETLKLGQSSSELTPSESIQTYLMNTALWNALNLDQFKQQCYNSNEHTLNEKNLSQQINIDIVKDFTNYNFEKRRKLNEHYPSSSLNSYYLDSNCDNKTEYQLEKRIHQTVHNQYENQPLNNINNYTGKYTINSQVNNSTNSDTLEKYQSAPIQKMTDGEIINQFICPVCQNEIKPDDLESHFKLELEKMQNFTINLPIEQISSDKLESPKYSQPKIDKINSDSRFEIFKKVERNRKERKVQNEMSGTLKSSLNCSCEFILLISS</sequence>
<dbReference type="PANTHER" id="PTHR13459:SF1">
    <property type="entry name" value="E3 UBIQUITIN-PROTEIN LIGASE RNF220 ISOFORM X1"/>
    <property type="match status" value="1"/>
</dbReference>
<evidence type="ECO:0000313" key="2">
    <source>
        <dbReference type="WBParaSite" id="SMRG1_3230.1"/>
    </source>
</evidence>
<dbReference type="GO" id="GO:0016567">
    <property type="term" value="P:protein ubiquitination"/>
    <property type="evidence" value="ECO:0007669"/>
    <property type="project" value="TreeGrafter"/>
</dbReference>
<name>A0AA84ZIV9_9TREM</name>
<dbReference type="GO" id="GO:0061630">
    <property type="term" value="F:ubiquitin protein ligase activity"/>
    <property type="evidence" value="ECO:0007669"/>
    <property type="project" value="TreeGrafter"/>
</dbReference>
<dbReference type="WBParaSite" id="SMRG1_3230.1">
    <property type="protein sequence ID" value="SMRG1_3230.1"/>
    <property type="gene ID" value="SMRG1_3230"/>
</dbReference>
<dbReference type="PANTHER" id="PTHR13459">
    <property type="entry name" value="E3 UBIQUITIN-PROTEIN LIGASE RNF220 ISOFORM X1"/>
    <property type="match status" value="1"/>
</dbReference>